<feature type="compositionally biased region" description="Polar residues" evidence="1">
    <location>
        <begin position="87"/>
        <end position="100"/>
    </location>
</feature>
<gene>
    <name evidence="2" type="ORF">PBY51_013512</name>
</gene>
<reference evidence="2 3" key="2">
    <citation type="journal article" date="2023" name="Mol. Biol. Evol.">
        <title>Genomics of Secondarily Temperate Adaptation in the Only Non-Antarctic Icefish.</title>
        <authorList>
            <person name="Rivera-Colon A.G."/>
            <person name="Rayamajhi N."/>
            <person name="Minhas B.F."/>
            <person name="Madrigal G."/>
            <person name="Bilyk K.T."/>
            <person name="Yoon V."/>
            <person name="Hune M."/>
            <person name="Gregory S."/>
            <person name="Cheng C.H.C."/>
            <person name="Catchen J.M."/>
        </authorList>
    </citation>
    <scope>NUCLEOTIDE SEQUENCE [LARGE SCALE GENOMIC DNA]</scope>
    <source>
        <strain evidence="2">JMC-PN-2008</strain>
    </source>
</reference>
<dbReference type="EMBL" id="JAUZQC010000004">
    <property type="protein sequence ID" value="KAK5872850.1"/>
    <property type="molecule type" value="Genomic_DNA"/>
</dbReference>
<feature type="region of interest" description="Disordered" evidence="1">
    <location>
        <begin position="61"/>
        <end position="100"/>
    </location>
</feature>
<dbReference type="Proteomes" id="UP001346869">
    <property type="component" value="Unassembled WGS sequence"/>
</dbReference>
<proteinExistence type="predicted"/>
<accession>A0AAN7Y5X9</accession>
<reference evidence="2 3" key="1">
    <citation type="journal article" date="2023" name="Genes (Basel)">
        <title>Chromosome-Level Genome Assembly and Circadian Gene Repertoire of the Patagonia Blennie Eleginops maclovinus-The Closest Ancestral Proxy of Antarctic Cryonotothenioids.</title>
        <authorList>
            <person name="Cheng C.C."/>
            <person name="Rivera-Colon A.G."/>
            <person name="Minhas B.F."/>
            <person name="Wilson L."/>
            <person name="Rayamajhi N."/>
            <person name="Vargas-Chacoff L."/>
            <person name="Catchen J.M."/>
        </authorList>
    </citation>
    <scope>NUCLEOTIDE SEQUENCE [LARGE SCALE GENOMIC DNA]</scope>
    <source>
        <strain evidence="2">JMC-PN-2008</strain>
    </source>
</reference>
<organism evidence="2 3">
    <name type="scientific">Eleginops maclovinus</name>
    <name type="common">Patagonian blennie</name>
    <name type="synonym">Eleginus maclovinus</name>
    <dbReference type="NCBI Taxonomy" id="56733"/>
    <lineage>
        <taxon>Eukaryota</taxon>
        <taxon>Metazoa</taxon>
        <taxon>Chordata</taxon>
        <taxon>Craniata</taxon>
        <taxon>Vertebrata</taxon>
        <taxon>Euteleostomi</taxon>
        <taxon>Actinopterygii</taxon>
        <taxon>Neopterygii</taxon>
        <taxon>Teleostei</taxon>
        <taxon>Neoteleostei</taxon>
        <taxon>Acanthomorphata</taxon>
        <taxon>Eupercaria</taxon>
        <taxon>Perciformes</taxon>
        <taxon>Notothenioidei</taxon>
        <taxon>Eleginopidae</taxon>
        <taxon>Eleginops</taxon>
    </lineage>
</organism>
<feature type="compositionally biased region" description="Basic and acidic residues" evidence="1">
    <location>
        <begin position="66"/>
        <end position="76"/>
    </location>
</feature>
<feature type="compositionally biased region" description="Low complexity" evidence="1">
    <location>
        <begin position="77"/>
        <end position="86"/>
    </location>
</feature>
<sequence length="100" mass="10538">MEPVSLTVRFQSAVGFSAMSRGSAPSLIPLIGGWPPGSTAVGEFHPHFPPVLLFIHKRKSPIPSRTDCRGAPDSRRSSSSSSSSSSTVCVNSSAHGQTMR</sequence>
<evidence type="ECO:0000313" key="3">
    <source>
        <dbReference type="Proteomes" id="UP001346869"/>
    </source>
</evidence>
<evidence type="ECO:0000256" key="1">
    <source>
        <dbReference type="SAM" id="MobiDB-lite"/>
    </source>
</evidence>
<comment type="caution">
    <text evidence="2">The sequence shown here is derived from an EMBL/GenBank/DDBJ whole genome shotgun (WGS) entry which is preliminary data.</text>
</comment>
<protein>
    <submittedName>
        <fullName evidence="2">Uncharacterized protein</fullName>
    </submittedName>
</protein>
<evidence type="ECO:0000313" key="2">
    <source>
        <dbReference type="EMBL" id="KAK5872850.1"/>
    </source>
</evidence>
<name>A0AAN7Y5X9_ELEMC</name>
<dbReference type="AlphaFoldDB" id="A0AAN7Y5X9"/>
<keyword evidence="3" id="KW-1185">Reference proteome</keyword>